<reference evidence="3" key="1">
    <citation type="journal article" date="2011" name="PLoS Genet.">
        <title>Genomic analysis of the necrotrophic fungal pathogens Sclerotinia sclerotiorum and Botrytis cinerea.</title>
        <authorList>
            <person name="Amselem J."/>
            <person name="Cuomo C.A."/>
            <person name="van Kan J.A."/>
            <person name="Viaud M."/>
            <person name="Benito E.P."/>
            <person name="Couloux A."/>
            <person name="Coutinho P.M."/>
            <person name="de Vries R.P."/>
            <person name="Dyer P.S."/>
            <person name="Fillinger S."/>
            <person name="Fournier E."/>
            <person name="Gout L."/>
            <person name="Hahn M."/>
            <person name="Kohn L."/>
            <person name="Lapalu N."/>
            <person name="Plummer K.M."/>
            <person name="Pradier J.M."/>
            <person name="Quevillon E."/>
            <person name="Sharon A."/>
            <person name="Simon A."/>
            <person name="ten Have A."/>
            <person name="Tudzynski B."/>
            <person name="Tudzynski P."/>
            <person name="Wincker P."/>
            <person name="Andrew M."/>
            <person name="Anthouard V."/>
            <person name="Beever R.E."/>
            <person name="Beffa R."/>
            <person name="Benoit I."/>
            <person name="Bouzid O."/>
            <person name="Brault B."/>
            <person name="Chen Z."/>
            <person name="Choquer M."/>
            <person name="Collemare J."/>
            <person name="Cotton P."/>
            <person name="Danchin E.G."/>
            <person name="Da Silva C."/>
            <person name="Gautier A."/>
            <person name="Giraud C."/>
            <person name="Giraud T."/>
            <person name="Gonzalez C."/>
            <person name="Grossetete S."/>
            <person name="Guldener U."/>
            <person name="Henrissat B."/>
            <person name="Howlett B.J."/>
            <person name="Kodira C."/>
            <person name="Kretschmer M."/>
            <person name="Lappartient A."/>
            <person name="Leroch M."/>
            <person name="Levis C."/>
            <person name="Mauceli E."/>
            <person name="Neuveglise C."/>
            <person name="Oeser B."/>
            <person name="Pearson M."/>
            <person name="Poulain J."/>
            <person name="Poussereau N."/>
            <person name="Quesneville H."/>
            <person name="Rascle C."/>
            <person name="Schumacher J."/>
            <person name="Segurens B."/>
            <person name="Sexton A."/>
            <person name="Silva E."/>
            <person name="Sirven C."/>
            <person name="Soanes D.M."/>
            <person name="Talbot N.J."/>
            <person name="Templeton M."/>
            <person name="Yandava C."/>
            <person name="Yarden O."/>
            <person name="Zeng Q."/>
            <person name="Rollins J.A."/>
            <person name="Lebrun M.H."/>
            <person name="Dickman M."/>
        </authorList>
    </citation>
    <scope>NUCLEOTIDE SEQUENCE [LARGE SCALE GENOMIC DNA]</scope>
    <source>
        <strain evidence="3">ATCC 18683 / 1980 / Ss-1</strain>
    </source>
</reference>
<dbReference type="AlphaFoldDB" id="A7EJA4"/>
<organism evidence="2 3">
    <name type="scientific">Sclerotinia sclerotiorum (strain ATCC 18683 / 1980 / Ss-1)</name>
    <name type="common">White mold</name>
    <name type="synonym">Whetzelinia sclerotiorum</name>
    <dbReference type="NCBI Taxonomy" id="665079"/>
    <lineage>
        <taxon>Eukaryota</taxon>
        <taxon>Fungi</taxon>
        <taxon>Dikarya</taxon>
        <taxon>Ascomycota</taxon>
        <taxon>Pezizomycotina</taxon>
        <taxon>Leotiomycetes</taxon>
        <taxon>Helotiales</taxon>
        <taxon>Sclerotiniaceae</taxon>
        <taxon>Sclerotinia</taxon>
    </lineage>
</organism>
<evidence type="ECO:0000313" key="2">
    <source>
        <dbReference type="EMBL" id="EDO02920.1"/>
    </source>
</evidence>
<gene>
    <name evidence="2" type="ORF">SS1G_05397</name>
</gene>
<dbReference type="GeneID" id="5490338"/>
<feature type="transmembrane region" description="Helical" evidence="1">
    <location>
        <begin position="12"/>
        <end position="32"/>
    </location>
</feature>
<proteinExistence type="predicted"/>
<keyword evidence="3" id="KW-1185">Reference proteome</keyword>
<evidence type="ECO:0000313" key="3">
    <source>
        <dbReference type="Proteomes" id="UP000001312"/>
    </source>
</evidence>
<accession>A7EJA4</accession>
<dbReference type="KEGG" id="ssl:SS1G_05397"/>
<name>A7EJA4_SCLS1</name>
<sequence length="53" mass="5963">MQSLILKKQVTFELNGAFLVCAVRITINPLLLKGFKNTENWRFQHPSGSTTGN</sequence>
<dbReference type="EMBL" id="CH476626">
    <property type="protein sequence ID" value="EDO02920.1"/>
    <property type="molecule type" value="Genomic_DNA"/>
</dbReference>
<keyword evidence="1" id="KW-1133">Transmembrane helix</keyword>
<protein>
    <submittedName>
        <fullName evidence="2">Uncharacterized protein</fullName>
    </submittedName>
</protein>
<evidence type="ECO:0000256" key="1">
    <source>
        <dbReference type="SAM" id="Phobius"/>
    </source>
</evidence>
<dbReference type="RefSeq" id="XP_001593969.1">
    <property type="nucleotide sequence ID" value="XM_001593919.1"/>
</dbReference>
<dbReference type="HOGENOM" id="CLU_3070089_0_0_1"/>
<keyword evidence="1" id="KW-0472">Membrane</keyword>
<dbReference type="InParanoid" id="A7EJA4"/>
<dbReference type="Proteomes" id="UP000001312">
    <property type="component" value="Unassembled WGS sequence"/>
</dbReference>
<keyword evidence="1" id="KW-0812">Transmembrane</keyword>